<evidence type="ECO:0000313" key="2">
    <source>
        <dbReference type="EnsemblPlants" id="QL08p019959:mrna"/>
    </source>
</evidence>
<feature type="compositionally biased region" description="Basic and acidic residues" evidence="1">
    <location>
        <begin position="16"/>
        <end position="27"/>
    </location>
</feature>
<name>A0A7N2MCB9_QUELO</name>
<keyword evidence="3" id="KW-1185">Reference proteome</keyword>
<dbReference type="AlphaFoldDB" id="A0A7N2MCB9"/>
<organism evidence="2 3">
    <name type="scientific">Quercus lobata</name>
    <name type="common">Valley oak</name>
    <dbReference type="NCBI Taxonomy" id="97700"/>
    <lineage>
        <taxon>Eukaryota</taxon>
        <taxon>Viridiplantae</taxon>
        <taxon>Streptophyta</taxon>
        <taxon>Embryophyta</taxon>
        <taxon>Tracheophyta</taxon>
        <taxon>Spermatophyta</taxon>
        <taxon>Magnoliopsida</taxon>
        <taxon>eudicotyledons</taxon>
        <taxon>Gunneridae</taxon>
        <taxon>Pentapetalae</taxon>
        <taxon>rosids</taxon>
        <taxon>fabids</taxon>
        <taxon>Fagales</taxon>
        <taxon>Fagaceae</taxon>
        <taxon>Quercus</taxon>
    </lineage>
</organism>
<dbReference type="PANTHER" id="PTHR21860">
    <property type="entry name" value="TRANSCRIPTION INITIATION FACTOR IIIC TFIIIC , POLYPEPTIDE 6-RELATED"/>
    <property type="match status" value="1"/>
</dbReference>
<dbReference type="GO" id="GO:0006383">
    <property type="term" value="P:transcription by RNA polymerase III"/>
    <property type="evidence" value="ECO:0007669"/>
    <property type="project" value="InterPro"/>
</dbReference>
<sequence>MGTDKQGQRGRTIKNVRVDSEEGEGRKSALTRKKKKKIGVDGVRLRKGEEIGVSVSIVLVENPTLPQLIGMEYMFSYDMEVNSVQRHRQDEEEFVLLDLSSVSGELDIPANAPYVLSGLDTLNPVLIIDGKLKLKLMSAYLCHGSEGKAFGAKVAWKLPFMKHILGGAGSLIHSQHYNWHVEGPSYVKVGHRIVYDYAVPFSAKLSSVITKSDLFWLAARSDELVVVKIVRVCVYISVESSLTRLGAGERRSWDVCFTREFNDWEMDEGVNFIRILGINIPSMDVGD</sequence>
<dbReference type="Gramene" id="QL08p019959:mrna">
    <property type="protein sequence ID" value="QL08p019959:mrna"/>
    <property type="gene ID" value="QL08p019959"/>
</dbReference>
<dbReference type="PANTHER" id="PTHR21860:SF2">
    <property type="entry name" value="GENERAL TRANSCRIPTION FACTOR 3C POLYPEPTIDE 6"/>
    <property type="match status" value="1"/>
</dbReference>
<dbReference type="InterPro" id="IPR042771">
    <property type="entry name" value="GTF3C6-like"/>
</dbReference>
<dbReference type="InParanoid" id="A0A7N2MCB9"/>
<evidence type="ECO:0000256" key="1">
    <source>
        <dbReference type="SAM" id="MobiDB-lite"/>
    </source>
</evidence>
<accession>A0A7N2MCB9</accession>
<dbReference type="EnsemblPlants" id="QL08p019959:mrna">
    <property type="protein sequence ID" value="QL08p019959:mrna"/>
    <property type="gene ID" value="QL08p019959"/>
</dbReference>
<reference evidence="2 3" key="1">
    <citation type="journal article" date="2016" name="G3 (Bethesda)">
        <title>First Draft Assembly and Annotation of the Genome of a California Endemic Oak Quercus lobata Nee (Fagaceae).</title>
        <authorList>
            <person name="Sork V.L."/>
            <person name="Fitz-Gibbon S.T."/>
            <person name="Puiu D."/>
            <person name="Crepeau M."/>
            <person name="Gugger P.F."/>
            <person name="Sherman R."/>
            <person name="Stevens K."/>
            <person name="Langley C.H."/>
            <person name="Pellegrini M."/>
            <person name="Salzberg S.L."/>
        </authorList>
    </citation>
    <scope>NUCLEOTIDE SEQUENCE [LARGE SCALE GENOMIC DNA]</scope>
    <source>
        <strain evidence="2 3">cv. SW786</strain>
    </source>
</reference>
<proteinExistence type="predicted"/>
<feature type="region of interest" description="Disordered" evidence="1">
    <location>
        <begin position="1"/>
        <end position="31"/>
    </location>
</feature>
<protein>
    <submittedName>
        <fullName evidence="2">Uncharacterized protein</fullName>
    </submittedName>
</protein>
<evidence type="ECO:0000313" key="3">
    <source>
        <dbReference type="Proteomes" id="UP000594261"/>
    </source>
</evidence>
<dbReference type="EMBL" id="LRBV02000008">
    <property type="status" value="NOT_ANNOTATED_CDS"/>
    <property type="molecule type" value="Genomic_DNA"/>
</dbReference>
<reference evidence="2" key="2">
    <citation type="submission" date="2021-01" db="UniProtKB">
        <authorList>
            <consortium name="EnsemblPlants"/>
        </authorList>
    </citation>
    <scope>IDENTIFICATION</scope>
</reference>
<dbReference type="Proteomes" id="UP000594261">
    <property type="component" value="Chromosome 8"/>
</dbReference>
<dbReference type="GO" id="GO:0000127">
    <property type="term" value="C:transcription factor TFIIIC complex"/>
    <property type="evidence" value="ECO:0007669"/>
    <property type="project" value="TreeGrafter"/>
</dbReference>